<keyword evidence="2 4" id="KW-0808">Transferase</keyword>
<comment type="similarity">
    <text evidence="1 4">Belongs to the inositol phosphokinase (IPK) family.</text>
</comment>
<dbReference type="STRING" id="361077.A0A152A0X7"/>
<proteinExistence type="inferred from homology"/>
<keyword evidence="7" id="KW-1185">Reference proteome</keyword>
<dbReference type="InterPro" id="IPR005522">
    <property type="entry name" value="IPK"/>
</dbReference>
<dbReference type="GO" id="GO:0005634">
    <property type="term" value="C:nucleus"/>
    <property type="evidence" value="ECO:0007669"/>
    <property type="project" value="TreeGrafter"/>
</dbReference>
<dbReference type="GO" id="GO:0046854">
    <property type="term" value="P:phosphatidylinositol phosphate biosynthetic process"/>
    <property type="evidence" value="ECO:0007669"/>
    <property type="project" value="TreeGrafter"/>
</dbReference>
<dbReference type="Pfam" id="PF03770">
    <property type="entry name" value="IPK"/>
    <property type="match status" value="1"/>
</dbReference>
<dbReference type="EMBL" id="LODT01000020">
    <property type="protein sequence ID" value="KYQ99720.1"/>
    <property type="molecule type" value="Genomic_DNA"/>
</dbReference>
<evidence type="ECO:0000256" key="1">
    <source>
        <dbReference type="ARBA" id="ARBA00007374"/>
    </source>
</evidence>
<feature type="compositionally biased region" description="Low complexity" evidence="5">
    <location>
        <begin position="103"/>
        <end position="145"/>
    </location>
</feature>
<evidence type="ECO:0000313" key="7">
    <source>
        <dbReference type="Proteomes" id="UP000076078"/>
    </source>
</evidence>
<organism evidence="6 7">
    <name type="scientific">Tieghemostelium lacteum</name>
    <name type="common">Slime mold</name>
    <name type="synonym">Dictyostelium lacteum</name>
    <dbReference type="NCBI Taxonomy" id="361077"/>
    <lineage>
        <taxon>Eukaryota</taxon>
        <taxon>Amoebozoa</taxon>
        <taxon>Evosea</taxon>
        <taxon>Eumycetozoa</taxon>
        <taxon>Dictyostelia</taxon>
        <taxon>Dictyosteliales</taxon>
        <taxon>Raperosteliaceae</taxon>
        <taxon>Tieghemostelium</taxon>
    </lineage>
</organism>
<feature type="region of interest" description="Disordered" evidence="5">
    <location>
        <begin position="315"/>
        <end position="343"/>
    </location>
</feature>
<dbReference type="SUPFAM" id="SSF56104">
    <property type="entry name" value="SAICAR synthase-like"/>
    <property type="match status" value="1"/>
</dbReference>
<dbReference type="Proteomes" id="UP000076078">
    <property type="component" value="Unassembled WGS sequence"/>
</dbReference>
<dbReference type="InterPro" id="IPR038286">
    <property type="entry name" value="IPK_sf"/>
</dbReference>
<evidence type="ECO:0000256" key="4">
    <source>
        <dbReference type="RuleBase" id="RU363090"/>
    </source>
</evidence>
<dbReference type="GO" id="GO:0000828">
    <property type="term" value="F:inositol hexakisphosphate kinase activity"/>
    <property type="evidence" value="ECO:0007669"/>
    <property type="project" value="TreeGrafter"/>
</dbReference>
<accession>A0A152A0X7</accession>
<dbReference type="OMA" id="CIVDIKI"/>
<dbReference type="FunCoup" id="A0A152A0X7">
    <property type="interactions" value="29"/>
</dbReference>
<dbReference type="PANTHER" id="PTHR12400">
    <property type="entry name" value="INOSITOL POLYPHOSPHATE KINASE"/>
    <property type="match status" value="1"/>
</dbReference>
<dbReference type="PANTHER" id="PTHR12400:SF21">
    <property type="entry name" value="KINASE"/>
    <property type="match status" value="1"/>
</dbReference>
<feature type="region of interest" description="Disordered" evidence="5">
    <location>
        <begin position="103"/>
        <end position="156"/>
    </location>
</feature>
<name>A0A152A0X7_TIELA</name>
<dbReference type="GO" id="GO:0032958">
    <property type="term" value="P:inositol phosphate biosynthetic process"/>
    <property type="evidence" value="ECO:0007669"/>
    <property type="project" value="InterPro"/>
</dbReference>
<evidence type="ECO:0000313" key="6">
    <source>
        <dbReference type="EMBL" id="KYQ99720.1"/>
    </source>
</evidence>
<dbReference type="InParanoid" id="A0A152A0X7"/>
<protein>
    <recommendedName>
        <fullName evidence="4">Kinase</fullName>
        <ecNumber evidence="4">2.7.-.-</ecNumber>
    </recommendedName>
</protein>
<reference evidence="6 7" key="1">
    <citation type="submission" date="2015-12" db="EMBL/GenBank/DDBJ databases">
        <title>Dictyostelia acquired genes for synthesis and detection of signals that induce cell-type specialization by lateral gene transfer from prokaryotes.</title>
        <authorList>
            <person name="Gloeckner G."/>
            <person name="Schaap P."/>
        </authorList>
    </citation>
    <scope>NUCLEOTIDE SEQUENCE [LARGE SCALE GENOMIC DNA]</scope>
    <source>
        <strain evidence="6 7">TK</strain>
    </source>
</reference>
<dbReference type="EC" id="2.7.-.-" evidence="4"/>
<gene>
    <name evidence="6" type="ORF">DLAC_03659</name>
</gene>
<feature type="compositionally biased region" description="Low complexity" evidence="5">
    <location>
        <begin position="315"/>
        <end position="341"/>
    </location>
</feature>
<evidence type="ECO:0000256" key="5">
    <source>
        <dbReference type="SAM" id="MobiDB-lite"/>
    </source>
</evidence>
<evidence type="ECO:0000256" key="2">
    <source>
        <dbReference type="ARBA" id="ARBA00022679"/>
    </source>
</evidence>
<keyword evidence="3 4" id="KW-0418">Kinase</keyword>
<dbReference type="Gene3D" id="3.30.470.160">
    <property type="entry name" value="Inositol polyphosphate kinase"/>
    <property type="match status" value="1"/>
</dbReference>
<comment type="caution">
    <text evidence="6">The sequence shown here is derived from an EMBL/GenBank/DDBJ whole genome shotgun (WGS) entry which is preliminary data.</text>
</comment>
<evidence type="ECO:0000256" key="3">
    <source>
        <dbReference type="ARBA" id="ARBA00022777"/>
    </source>
</evidence>
<dbReference type="AlphaFoldDB" id="A0A152A0X7"/>
<dbReference type="GO" id="GO:0005737">
    <property type="term" value="C:cytoplasm"/>
    <property type="evidence" value="ECO:0007669"/>
    <property type="project" value="TreeGrafter"/>
</dbReference>
<sequence length="517" mass="57726">MFQFFIDNIESLNNALSTCTENESTQSGQRSMNQYSHQVGGHSTILSIEKKILKPLINRELQFYQYLSNYKIFHNFLLSPFVPRFYGHTEVLKTLYTTDISNNSNNSIKNNSNSNSSSNNSNSIKNNNNNNENIITFSSPSSSDSSKLKKKKPSSKHKIGTKKNYIILEDITVNYKKPCIVDIKIGTRQRGAVCSSTTSTSLGARVCGMKLYKENFGYIVFDRFYGRSLNPETLEDLLYHFFSLQSHQRHHRIHLLNNIIEKLSQIHKILSNSDEPFPFKIYSSSLLIVYESENESIVNNDNIIDMESKLIISSSNARDSPSSSSSESSSHSSSLSSSSGSDTILNSGHSANCTNGADFSELEELMDEFNCKSNIDNSFTDDFSSSAGNSEFDSDSDISRCSSPDLLLHGGATNTTIRNDVKMIDFAHAIPYSDVQESTDDDGYIFGINNLINILTNIKLKFKSSRNSDRDTLTNSTILKHFEINGCISSLGTNESNNTISTSNNYQSTLPIPIPQI</sequence>
<dbReference type="OrthoDB" id="21029at2759"/>